<keyword evidence="2" id="KW-0645">Protease</keyword>
<evidence type="ECO:0000256" key="1">
    <source>
        <dbReference type="ARBA" id="ARBA00011079"/>
    </source>
</evidence>
<dbReference type="InterPro" id="IPR008758">
    <property type="entry name" value="Peptidase_S28"/>
</dbReference>
<name>A0A8T2U1I5_CERRI</name>
<dbReference type="SUPFAM" id="SSF53474">
    <property type="entry name" value="alpha/beta-Hydrolases"/>
    <property type="match status" value="1"/>
</dbReference>
<accession>A0A8T2U1I5</accession>
<dbReference type="Gene3D" id="3.40.50.1820">
    <property type="entry name" value="alpha/beta hydrolase"/>
    <property type="match status" value="1"/>
</dbReference>
<dbReference type="GO" id="GO:0070008">
    <property type="term" value="F:serine-type exopeptidase activity"/>
    <property type="evidence" value="ECO:0007669"/>
    <property type="project" value="InterPro"/>
</dbReference>
<evidence type="ECO:0008006" key="8">
    <source>
        <dbReference type="Google" id="ProtNLM"/>
    </source>
</evidence>
<proteinExistence type="inferred from homology"/>
<dbReference type="PANTHER" id="PTHR11010:SF38">
    <property type="entry name" value="LYSOSOMAL PRO-X CARBOXYPEPTIDASE"/>
    <property type="match status" value="1"/>
</dbReference>
<organism evidence="6 7">
    <name type="scientific">Ceratopteris richardii</name>
    <name type="common">Triangle waterfern</name>
    <dbReference type="NCBI Taxonomy" id="49495"/>
    <lineage>
        <taxon>Eukaryota</taxon>
        <taxon>Viridiplantae</taxon>
        <taxon>Streptophyta</taxon>
        <taxon>Embryophyta</taxon>
        <taxon>Tracheophyta</taxon>
        <taxon>Polypodiopsida</taxon>
        <taxon>Polypodiidae</taxon>
        <taxon>Polypodiales</taxon>
        <taxon>Pteridineae</taxon>
        <taxon>Pteridaceae</taxon>
        <taxon>Parkerioideae</taxon>
        <taxon>Ceratopteris</taxon>
    </lineage>
</organism>
<dbReference type="OrthoDB" id="2130629at2759"/>
<keyword evidence="7" id="KW-1185">Reference proteome</keyword>
<comment type="similarity">
    <text evidence="1">Belongs to the peptidase S28 family.</text>
</comment>
<dbReference type="PANTHER" id="PTHR11010">
    <property type="entry name" value="PROTEASE S28 PRO-X CARBOXYPEPTIDASE-RELATED"/>
    <property type="match status" value="1"/>
</dbReference>
<dbReference type="GO" id="GO:0008239">
    <property type="term" value="F:dipeptidyl-peptidase activity"/>
    <property type="evidence" value="ECO:0007669"/>
    <property type="project" value="TreeGrafter"/>
</dbReference>
<keyword evidence="5" id="KW-0325">Glycoprotein</keyword>
<gene>
    <name evidence="6" type="ORF">KP509_09G057600</name>
</gene>
<reference evidence="6" key="1">
    <citation type="submission" date="2021-08" db="EMBL/GenBank/DDBJ databases">
        <title>WGS assembly of Ceratopteris richardii.</title>
        <authorList>
            <person name="Marchant D.B."/>
            <person name="Chen G."/>
            <person name="Jenkins J."/>
            <person name="Shu S."/>
            <person name="Leebens-Mack J."/>
            <person name="Grimwood J."/>
            <person name="Schmutz J."/>
            <person name="Soltis P."/>
            <person name="Soltis D."/>
            <person name="Chen Z.-H."/>
        </authorList>
    </citation>
    <scope>NUCLEOTIDE SEQUENCE</scope>
    <source>
        <strain evidence="6">Whitten #5841</strain>
        <tissue evidence="6">Leaf</tissue>
    </source>
</reference>
<comment type="caution">
    <text evidence="6">The sequence shown here is derived from an EMBL/GenBank/DDBJ whole genome shotgun (WGS) entry which is preliminary data.</text>
</comment>
<dbReference type="Proteomes" id="UP000825935">
    <property type="component" value="Chromosome 9"/>
</dbReference>
<dbReference type="Gene3D" id="1.20.120.980">
    <property type="entry name" value="Serine carboxypeptidase S28, SKS domain"/>
    <property type="match status" value="1"/>
</dbReference>
<evidence type="ECO:0000313" key="6">
    <source>
        <dbReference type="EMBL" id="KAH7429587.1"/>
    </source>
</evidence>
<dbReference type="EMBL" id="CM035414">
    <property type="protein sequence ID" value="KAH7429587.1"/>
    <property type="molecule type" value="Genomic_DNA"/>
</dbReference>
<dbReference type="InterPro" id="IPR029058">
    <property type="entry name" value="AB_hydrolase_fold"/>
</dbReference>
<dbReference type="GO" id="GO:0006508">
    <property type="term" value="P:proteolysis"/>
    <property type="evidence" value="ECO:0007669"/>
    <property type="project" value="UniProtKB-KW"/>
</dbReference>
<evidence type="ECO:0000256" key="4">
    <source>
        <dbReference type="ARBA" id="ARBA00022801"/>
    </source>
</evidence>
<evidence type="ECO:0000256" key="3">
    <source>
        <dbReference type="ARBA" id="ARBA00022729"/>
    </source>
</evidence>
<sequence length="548" mass="60833">MGCASFLPSYSPSPIIFCFISVITLSSLHVHYCATPIFNAKLNHLLNTRPHLIPSHTSSSLLYQSRAGRSLNGSQGDGNYAYKTLFYTQTLDHFSFTPSSYRTFQQRYLVNEDHWGGANSSAPIFVYCGNEGDIEWFASNTGFLWEIAPMYSAMVVFIEHRYYGESIPDIAQSNHSTETLGYLTSEQALADYAALIRDFKRNLSAEDCPVVAFGGSYGGMLAAWFRLKYPHIVVGALASSAPILHFDNEAPLDGFYRIVSENFKNVSSECFETISSSWDALSAAYTESGAEEKISRLFGFCRNVSADLSSVQGFLYTAWVYMAMTNYPYPSNFLEPMPGNPVAKACEAMDALPPNASILERIVAGVNIYYNGTGETNCFEFGSDTHGLSLWTWQACTEMVMPMSSDPENSMFPPYNYSFESTEESCLSAYGVRPRPHWITLQYGGPNLLTTLKRFGSNIVFSNGLLDPWSIGGVLTSLSDSIVALVTSKGAHHLDLRAATDSDPGWLVEQRDEEKRHISRWLSTYYADYRSSRRHGAPLSAAFDSCSP</sequence>
<protein>
    <recommendedName>
        <fullName evidence="8">Lysosomal Pro-X carboxypeptidase</fullName>
    </recommendedName>
</protein>
<keyword evidence="4" id="KW-0378">Hydrolase</keyword>
<evidence type="ECO:0000313" key="7">
    <source>
        <dbReference type="Proteomes" id="UP000825935"/>
    </source>
</evidence>
<dbReference type="FunFam" id="1.20.120.980:FF:000001">
    <property type="entry name" value="Dipeptidyl peptidase 7"/>
    <property type="match status" value="1"/>
</dbReference>
<dbReference type="Pfam" id="PF05577">
    <property type="entry name" value="Peptidase_S28"/>
    <property type="match status" value="1"/>
</dbReference>
<dbReference type="AlphaFoldDB" id="A0A8T2U1I5"/>
<keyword evidence="3" id="KW-0732">Signal</keyword>
<dbReference type="InterPro" id="IPR042269">
    <property type="entry name" value="Ser_carbopepase_S28_SKS"/>
</dbReference>
<dbReference type="OMA" id="YTAWVYM"/>
<evidence type="ECO:0000256" key="5">
    <source>
        <dbReference type="ARBA" id="ARBA00023180"/>
    </source>
</evidence>
<evidence type="ECO:0000256" key="2">
    <source>
        <dbReference type="ARBA" id="ARBA00022670"/>
    </source>
</evidence>